<evidence type="ECO:0000313" key="6">
    <source>
        <dbReference type="EMBL" id="WFD10040.1"/>
    </source>
</evidence>
<dbReference type="SUPFAM" id="SSF141457">
    <property type="entry name" value="BH3618-like"/>
    <property type="match status" value="1"/>
</dbReference>
<proteinExistence type="inferred from homology"/>
<comment type="subunit">
    <text evidence="5">Interacts with translational regulator CsrA and flagellin(s).</text>
</comment>
<name>A0ABY8EAU4_9FIRM</name>
<evidence type="ECO:0000256" key="5">
    <source>
        <dbReference type="HAMAP-Rule" id="MF_01185"/>
    </source>
</evidence>
<comment type="function">
    <text evidence="5">Acts as an anti-CsrA protein, binds CsrA and prevents it from repressing translation of its target genes, one of which is flagellin. Binds to flagellin and participates in the assembly of the flagellum.</text>
</comment>
<evidence type="ECO:0000256" key="2">
    <source>
        <dbReference type="ARBA" id="ARBA00022795"/>
    </source>
</evidence>
<keyword evidence="6" id="KW-0282">Flagellum</keyword>
<reference evidence="6 7" key="1">
    <citation type="submission" date="2023-03" db="EMBL/GenBank/DDBJ databases">
        <title>Complete genome sequence of Tepidibacter sp. SWIR-1, isolated from a deep-sea hydrothermal vent.</title>
        <authorList>
            <person name="Li X."/>
        </authorList>
    </citation>
    <scope>NUCLEOTIDE SEQUENCE [LARGE SCALE GENOMIC DNA]</scope>
    <source>
        <strain evidence="6 7">SWIR-1</strain>
    </source>
</reference>
<dbReference type="EMBL" id="CP120733">
    <property type="protein sequence ID" value="WFD10040.1"/>
    <property type="molecule type" value="Genomic_DNA"/>
</dbReference>
<evidence type="ECO:0000256" key="1">
    <source>
        <dbReference type="ARBA" id="ARBA00022490"/>
    </source>
</evidence>
<dbReference type="Proteomes" id="UP001222800">
    <property type="component" value="Chromosome"/>
</dbReference>
<keyword evidence="4 5" id="KW-0143">Chaperone</keyword>
<dbReference type="RefSeq" id="WP_277732017.1">
    <property type="nucleotide sequence ID" value="NZ_CP120733.1"/>
</dbReference>
<keyword evidence="3 5" id="KW-0810">Translation regulation</keyword>
<dbReference type="InterPro" id="IPR024046">
    <property type="entry name" value="Flagellar_assmbl_FliW_dom_sf"/>
</dbReference>
<keyword evidence="2 5" id="KW-1005">Bacterial flagellum biogenesis</keyword>
<dbReference type="PANTHER" id="PTHR39190:SF1">
    <property type="entry name" value="FLAGELLAR ASSEMBLY FACTOR FLIW"/>
    <property type="match status" value="1"/>
</dbReference>
<protein>
    <recommendedName>
        <fullName evidence="5">Flagellar assembly factor FliW</fullName>
    </recommendedName>
</protein>
<keyword evidence="7" id="KW-1185">Reference proteome</keyword>
<accession>A0ABY8EAU4</accession>
<comment type="similarity">
    <text evidence="5">Belongs to the FliW family.</text>
</comment>
<organism evidence="6 7">
    <name type="scientific">Tepidibacter hydrothermalis</name>
    <dbReference type="NCBI Taxonomy" id="3036126"/>
    <lineage>
        <taxon>Bacteria</taxon>
        <taxon>Bacillati</taxon>
        <taxon>Bacillota</taxon>
        <taxon>Clostridia</taxon>
        <taxon>Peptostreptococcales</taxon>
        <taxon>Peptostreptococcaceae</taxon>
        <taxon>Tepidibacter</taxon>
    </lineage>
</organism>
<keyword evidence="1 5" id="KW-0963">Cytoplasm</keyword>
<dbReference type="Gene3D" id="2.30.290.10">
    <property type="entry name" value="BH3618-like"/>
    <property type="match status" value="1"/>
</dbReference>
<evidence type="ECO:0000313" key="7">
    <source>
        <dbReference type="Proteomes" id="UP001222800"/>
    </source>
</evidence>
<evidence type="ECO:0000256" key="3">
    <source>
        <dbReference type="ARBA" id="ARBA00022845"/>
    </source>
</evidence>
<evidence type="ECO:0000256" key="4">
    <source>
        <dbReference type="ARBA" id="ARBA00023186"/>
    </source>
</evidence>
<sequence length="141" mass="16785">MKLSTKYFGEINIDDSEIINFEDGIPGFEYLHKFVVVKQEDMIIDWIQSIEEDITFPIINPFLSNKEYEFKIPDNTIKKLEIEKHEDIHIYTMVTIPENIEEMRTNLQAPIIINNKSKKGKQLILDERYPLRYMIFEKVGE</sequence>
<dbReference type="PANTHER" id="PTHR39190">
    <property type="entry name" value="FLAGELLAR ASSEMBLY FACTOR FLIW"/>
    <property type="match status" value="1"/>
</dbReference>
<comment type="subcellular location">
    <subcellularLocation>
        <location evidence="5">Cytoplasm</location>
    </subcellularLocation>
</comment>
<keyword evidence="6" id="KW-0969">Cilium</keyword>
<dbReference type="NCBIfam" id="NF009793">
    <property type="entry name" value="PRK13285.1-1"/>
    <property type="match status" value="1"/>
</dbReference>
<dbReference type="HAMAP" id="MF_01185">
    <property type="entry name" value="FliW"/>
    <property type="match status" value="1"/>
</dbReference>
<gene>
    <name evidence="5 6" type="primary">fliW</name>
    <name evidence="6" type="ORF">P4S50_16940</name>
</gene>
<dbReference type="Pfam" id="PF02623">
    <property type="entry name" value="FliW"/>
    <property type="match status" value="1"/>
</dbReference>
<keyword evidence="6" id="KW-0966">Cell projection</keyword>
<dbReference type="InterPro" id="IPR003775">
    <property type="entry name" value="Flagellar_assembly_factor_FliW"/>
</dbReference>